<dbReference type="Proteomes" id="UP000256405">
    <property type="component" value="Unassembled WGS sequence"/>
</dbReference>
<dbReference type="Gene3D" id="3.40.50.12370">
    <property type="match status" value="1"/>
</dbReference>
<dbReference type="InterPro" id="IPR006016">
    <property type="entry name" value="UspA"/>
</dbReference>
<dbReference type="PRINTS" id="PR01438">
    <property type="entry name" value="UNVRSLSTRESS"/>
</dbReference>
<gene>
    <name evidence="3" type="ORF">C8N25_107101</name>
</gene>
<dbReference type="AlphaFoldDB" id="A0A3E0DWA3"/>
<comment type="similarity">
    <text evidence="1">Belongs to the universal stress protein A family.</text>
</comment>
<dbReference type="EMBL" id="QUNF01000007">
    <property type="protein sequence ID" value="REG90362.1"/>
    <property type="molecule type" value="Genomic_DNA"/>
</dbReference>
<evidence type="ECO:0000313" key="4">
    <source>
        <dbReference type="Proteomes" id="UP000256405"/>
    </source>
</evidence>
<feature type="domain" description="UspA" evidence="2">
    <location>
        <begin position="2"/>
        <end position="135"/>
    </location>
</feature>
<evidence type="ECO:0000259" key="2">
    <source>
        <dbReference type="Pfam" id="PF00582"/>
    </source>
</evidence>
<sequence length="267" mass="29641">MKIIIPVDFSENSINALNFAVALAGKKDSEIILVHVIEAVFDFASQASIAIESLHRDASSLMQNTLAKYQDSNLKFTKIIKEGTASISIARIAKDSDATLIVMGTQGASGIKAALIGSTTINVIKETSVPVLVVPAESTASEIRKVALALEFSSHEEKFIDWVIDMSIRWERGMEFVHVQTASDLKEEPGIQKLEEFVISHYPGLPVKIHTFYAKTPVEGLDQFLEENENVILVMCHQHKNLWEQVLNRSQTIQMVFHSKVPLLVMP</sequence>
<proteinExistence type="inferred from homology"/>
<dbReference type="OrthoDB" id="9788959at2"/>
<organism evidence="3 4">
    <name type="scientific">Algoriphagus antarcticus</name>
    <dbReference type="NCBI Taxonomy" id="238540"/>
    <lineage>
        <taxon>Bacteria</taxon>
        <taxon>Pseudomonadati</taxon>
        <taxon>Bacteroidota</taxon>
        <taxon>Cytophagia</taxon>
        <taxon>Cytophagales</taxon>
        <taxon>Cyclobacteriaceae</taxon>
        <taxon>Algoriphagus</taxon>
    </lineage>
</organism>
<evidence type="ECO:0000313" key="3">
    <source>
        <dbReference type="EMBL" id="REG90362.1"/>
    </source>
</evidence>
<dbReference type="RefSeq" id="WP_086539892.1">
    <property type="nucleotide sequence ID" value="NZ_MSSW01000004.1"/>
</dbReference>
<dbReference type="SUPFAM" id="SSF52402">
    <property type="entry name" value="Adenine nucleotide alpha hydrolases-like"/>
    <property type="match status" value="2"/>
</dbReference>
<dbReference type="Pfam" id="PF00582">
    <property type="entry name" value="Usp"/>
    <property type="match status" value="1"/>
</dbReference>
<dbReference type="PANTHER" id="PTHR46268">
    <property type="entry name" value="STRESS RESPONSE PROTEIN NHAX"/>
    <property type="match status" value="1"/>
</dbReference>
<reference evidence="3 4" key="1">
    <citation type="submission" date="2018-08" db="EMBL/GenBank/DDBJ databases">
        <title>Genomic Encyclopedia of Archaeal and Bacterial Type Strains, Phase II (KMG-II): from individual species to whole genera.</title>
        <authorList>
            <person name="Goeker M."/>
        </authorList>
    </citation>
    <scope>NUCLEOTIDE SEQUENCE [LARGE SCALE GENOMIC DNA]</scope>
    <source>
        <strain evidence="3 4">DSM 15986</strain>
    </source>
</reference>
<name>A0A3E0DWA3_9BACT</name>
<comment type="caution">
    <text evidence="3">The sequence shown here is derived from an EMBL/GenBank/DDBJ whole genome shotgun (WGS) entry which is preliminary data.</text>
</comment>
<accession>A0A3E0DWA3</accession>
<dbReference type="CDD" id="cd00293">
    <property type="entry name" value="USP-like"/>
    <property type="match status" value="1"/>
</dbReference>
<protein>
    <submittedName>
        <fullName evidence="3">Nucleotide-binding universal stress UspA family protein</fullName>
    </submittedName>
</protein>
<keyword evidence="4" id="KW-1185">Reference proteome</keyword>
<dbReference type="PANTHER" id="PTHR46268:SF6">
    <property type="entry name" value="UNIVERSAL STRESS PROTEIN UP12"/>
    <property type="match status" value="1"/>
</dbReference>
<dbReference type="InterPro" id="IPR006015">
    <property type="entry name" value="Universal_stress_UspA"/>
</dbReference>
<evidence type="ECO:0000256" key="1">
    <source>
        <dbReference type="ARBA" id="ARBA00008791"/>
    </source>
</evidence>